<keyword evidence="2" id="KW-1185">Reference proteome</keyword>
<evidence type="ECO:0000313" key="1">
    <source>
        <dbReference type="EMBL" id="POW10776.1"/>
    </source>
</evidence>
<name>A0A2S4VMM7_9BASI</name>
<proteinExistence type="predicted"/>
<dbReference type="AlphaFoldDB" id="A0A2S4VMM7"/>
<accession>A0A2S4VMM7</accession>
<sequence>MVSSSKRFTNLKSLITRSSTPRIALGCSRQGAWCSLLLRVSQLNSLTGLWGETQSMVNSNFTKQNSMNIPKQTHGKTI</sequence>
<dbReference type="Proteomes" id="UP000239156">
    <property type="component" value="Unassembled WGS sequence"/>
</dbReference>
<dbReference type="VEuPathDB" id="FungiDB:PSTT_05748"/>
<organism evidence="1 2">
    <name type="scientific">Puccinia striiformis</name>
    <dbReference type="NCBI Taxonomy" id="27350"/>
    <lineage>
        <taxon>Eukaryota</taxon>
        <taxon>Fungi</taxon>
        <taxon>Dikarya</taxon>
        <taxon>Basidiomycota</taxon>
        <taxon>Pucciniomycotina</taxon>
        <taxon>Pucciniomycetes</taxon>
        <taxon>Pucciniales</taxon>
        <taxon>Pucciniaceae</taxon>
        <taxon>Puccinia</taxon>
    </lineage>
</organism>
<evidence type="ECO:0000313" key="2">
    <source>
        <dbReference type="Proteomes" id="UP000239156"/>
    </source>
</evidence>
<dbReference type="EMBL" id="PKSL01000043">
    <property type="protein sequence ID" value="POW10776.1"/>
    <property type="molecule type" value="Genomic_DNA"/>
</dbReference>
<comment type="caution">
    <text evidence="1">The sequence shown here is derived from an EMBL/GenBank/DDBJ whole genome shotgun (WGS) entry which is preliminary data.</text>
</comment>
<protein>
    <submittedName>
        <fullName evidence="1">Uncharacterized protein</fullName>
    </submittedName>
</protein>
<reference evidence="1" key="1">
    <citation type="submission" date="2017-12" db="EMBL/GenBank/DDBJ databases">
        <title>Gene loss provides genomic basis for host adaptation in cereal stripe rust fungi.</title>
        <authorList>
            <person name="Xia C."/>
        </authorList>
    </citation>
    <scope>NUCLEOTIDE SEQUENCE [LARGE SCALE GENOMIC DNA]</scope>
    <source>
        <strain evidence="1">93-210</strain>
    </source>
</reference>
<gene>
    <name evidence="1" type="ORF">PSTT_05748</name>
</gene>